<keyword evidence="3" id="KW-0808">Transferase</keyword>
<sequence>MSLSEHLQEFLPKDVRFEVLHIQSQPKVAKNVVCGVSEDSTCIKIQHFMVLYSQKVPVIGLEIYRYVIIHRDHTQLLLFVSKADTTGLISVPSLKVSLVVKNCLKFILRLDLGQCLSKVLPRYPTFESIEKVNTVADSLRYLADITGGRKSFNPKTHYVKIEPKSPIIAQICMFTRPEPQYLFPNSGKNPLKHQLSGVSLLRWWIRIIDELVTELKFHGNTKFKVTIPGAEKSSILKYLPNDKWEVGDIFSSQVSDMAIYKIPLLPDDPKGRFLEHLVVEGRAKSTNIQRFWLELSARQEFRLGITVGVIGVSGELGVPAFEDATYEEMVVFRKKKFLKLKLFVTGEDYSSVEEINSFDDIKNVFGDKVFSSVVGSMEISIKQQGASNRAPPLVNDLTSMIRRRK</sequence>
<dbReference type="GO" id="GO:0005634">
    <property type="term" value="C:nucleus"/>
    <property type="evidence" value="ECO:0007669"/>
    <property type="project" value="UniProtKB-SubCell"/>
</dbReference>
<dbReference type="Proteomes" id="UP000094565">
    <property type="component" value="Chromosome 3"/>
</dbReference>
<dbReference type="GO" id="GO:0006974">
    <property type="term" value="P:DNA damage response"/>
    <property type="evidence" value="ECO:0007669"/>
    <property type="project" value="UniProtKB-KW"/>
</dbReference>
<keyword evidence="8" id="KW-0539">Nucleus</keyword>
<evidence type="ECO:0000313" key="10">
    <source>
        <dbReference type="EMBL" id="ANZ76409.1"/>
    </source>
</evidence>
<gene>
    <name evidence="10" type="ORF">ATY40_BA7503790</name>
</gene>
<evidence type="ECO:0000256" key="8">
    <source>
        <dbReference type="ARBA" id="ARBA00023242"/>
    </source>
</evidence>
<dbReference type="SMART" id="SM01250">
    <property type="entry name" value="KAT11"/>
    <property type="match status" value="1"/>
</dbReference>
<keyword evidence="4" id="KW-0227">DNA damage</keyword>
<organism evidence="10 11">
    <name type="scientific">Komagataella pastoris</name>
    <name type="common">Yeast</name>
    <name type="synonym">Pichia pastoris</name>
    <dbReference type="NCBI Taxonomy" id="4922"/>
    <lineage>
        <taxon>Eukaryota</taxon>
        <taxon>Fungi</taxon>
        <taxon>Dikarya</taxon>
        <taxon>Ascomycota</taxon>
        <taxon>Saccharomycotina</taxon>
        <taxon>Pichiomycetes</taxon>
        <taxon>Pichiales</taxon>
        <taxon>Pichiaceae</taxon>
        <taxon>Komagataella</taxon>
    </lineage>
</organism>
<dbReference type="PANTHER" id="PTHR31571">
    <property type="entry name" value="ALTERED INHERITANCE OF MITOCHONDRIA PROTEIN 6"/>
    <property type="match status" value="1"/>
</dbReference>
<protein>
    <recommendedName>
        <fullName evidence="2">histone acetyltransferase</fullName>
        <ecNumber evidence="2">2.3.1.48</ecNumber>
    </recommendedName>
</protein>
<keyword evidence="6" id="KW-0805">Transcription regulation</keyword>
<keyword evidence="7" id="KW-0804">Transcription</keyword>
<dbReference type="EMBL" id="CP014586">
    <property type="protein sequence ID" value="ANZ76409.1"/>
    <property type="molecule type" value="Genomic_DNA"/>
</dbReference>
<dbReference type="Pfam" id="PF08214">
    <property type="entry name" value="HAT_KAT11"/>
    <property type="match status" value="1"/>
</dbReference>
<dbReference type="InterPro" id="IPR051236">
    <property type="entry name" value="HAT_RTT109-like"/>
</dbReference>
<dbReference type="GO" id="GO:0032931">
    <property type="term" value="F:histone H3K56 acetyltransferase activity"/>
    <property type="evidence" value="ECO:0007669"/>
    <property type="project" value="TreeGrafter"/>
</dbReference>
<evidence type="ECO:0000256" key="9">
    <source>
        <dbReference type="ARBA" id="ARBA00048940"/>
    </source>
</evidence>
<dbReference type="AlphaFoldDB" id="A0A1B2JEB4"/>
<comment type="subcellular location">
    <subcellularLocation>
        <location evidence="1">Nucleus</location>
    </subcellularLocation>
</comment>
<comment type="catalytic activity">
    <reaction evidence="9">
        <text>L-lysyl-[histone] + acetyl-CoA = N(6)-acetyl-L-lysyl-[histone] + CoA + H(+)</text>
        <dbReference type="Rhea" id="RHEA:21992"/>
        <dbReference type="Rhea" id="RHEA-COMP:9845"/>
        <dbReference type="Rhea" id="RHEA-COMP:11338"/>
        <dbReference type="ChEBI" id="CHEBI:15378"/>
        <dbReference type="ChEBI" id="CHEBI:29969"/>
        <dbReference type="ChEBI" id="CHEBI:57287"/>
        <dbReference type="ChEBI" id="CHEBI:57288"/>
        <dbReference type="ChEBI" id="CHEBI:61930"/>
        <dbReference type="EC" id="2.3.1.48"/>
    </reaction>
    <physiologicalReaction direction="left-to-right" evidence="9">
        <dbReference type="Rhea" id="RHEA:21993"/>
    </physiologicalReaction>
</comment>
<proteinExistence type="predicted"/>
<evidence type="ECO:0000256" key="2">
    <source>
        <dbReference type="ARBA" id="ARBA00013184"/>
    </source>
</evidence>
<evidence type="ECO:0000256" key="5">
    <source>
        <dbReference type="ARBA" id="ARBA00022990"/>
    </source>
</evidence>
<evidence type="ECO:0000313" key="11">
    <source>
        <dbReference type="Proteomes" id="UP000094565"/>
    </source>
</evidence>
<dbReference type="InterPro" id="IPR016849">
    <property type="entry name" value="Rtt109"/>
</dbReference>
<evidence type="ECO:0000256" key="3">
    <source>
        <dbReference type="ARBA" id="ARBA00022679"/>
    </source>
</evidence>
<accession>A0A1B2JEB4</accession>
<reference evidence="10 11" key="1">
    <citation type="submission" date="2016-02" db="EMBL/GenBank/DDBJ databases">
        <title>Comparative genomic and transcriptomic foundation for Pichia pastoris.</title>
        <authorList>
            <person name="Love K.R."/>
            <person name="Shah K.A."/>
            <person name="Whittaker C.A."/>
            <person name="Wu J."/>
            <person name="Bartlett M.C."/>
            <person name="Ma D."/>
            <person name="Leeson R.L."/>
            <person name="Priest M."/>
            <person name="Young S.K."/>
            <person name="Love J.C."/>
        </authorList>
    </citation>
    <scope>NUCLEOTIDE SEQUENCE [LARGE SCALE GENOMIC DNA]</scope>
    <source>
        <strain evidence="10 11">ATCC 28485</strain>
    </source>
</reference>
<name>A0A1B2JEB4_PICPA</name>
<keyword evidence="11" id="KW-1185">Reference proteome</keyword>
<dbReference type="InterPro" id="IPR013178">
    <property type="entry name" value="Histone_AcTrfase_Rtt109/CBP"/>
</dbReference>
<keyword evidence="5" id="KW-0007">Acetylation</keyword>
<dbReference type="OrthoDB" id="3361892at2759"/>
<evidence type="ECO:0000256" key="6">
    <source>
        <dbReference type="ARBA" id="ARBA00023015"/>
    </source>
</evidence>
<dbReference type="GO" id="GO:0006355">
    <property type="term" value="P:regulation of DNA-templated transcription"/>
    <property type="evidence" value="ECO:0007669"/>
    <property type="project" value="InterPro"/>
</dbReference>
<dbReference type="PANTHER" id="PTHR31571:SF2">
    <property type="entry name" value="HISTONE ACETYLTRANSFERASE RTT109"/>
    <property type="match status" value="1"/>
</dbReference>
<evidence type="ECO:0000256" key="7">
    <source>
        <dbReference type="ARBA" id="ARBA00023163"/>
    </source>
</evidence>
<dbReference type="EC" id="2.3.1.48" evidence="2"/>
<evidence type="ECO:0000256" key="1">
    <source>
        <dbReference type="ARBA" id="ARBA00004123"/>
    </source>
</evidence>
<evidence type="ECO:0000256" key="4">
    <source>
        <dbReference type="ARBA" id="ARBA00022763"/>
    </source>
</evidence>
<dbReference type="PROSITE" id="PS51728">
    <property type="entry name" value="RTT109_HAT"/>
    <property type="match status" value="1"/>
</dbReference>